<accession>A0A1R2AWA6</accession>
<evidence type="ECO:0000256" key="1">
    <source>
        <dbReference type="ARBA" id="ARBA00022441"/>
    </source>
</evidence>
<dbReference type="AlphaFoldDB" id="A0A1R2AWA6"/>
<keyword evidence="2" id="KW-0677">Repeat</keyword>
<gene>
    <name evidence="3" type="ORF">SteCoe_33632</name>
</gene>
<dbReference type="PANTHER" id="PTHR24412:SF489">
    <property type="entry name" value="RING FINGER DOMAIN AND KELCH REPEAT-CONTAINING PROTEIN DDB_G0271372"/>
    <property type="match status" value="1"/>
</dbReference>
<sequence length="453" mass="53184">MNHSCFSENCKNHANKILHCQKIKLICCSYHEKEHKDYCGQTSHKDKNLYQKMPSSTLENTIIFLQQQISIIKDKRENFLTKILTYIEQLNKLSQQIVRQLDITEKLCLWMLKCVIKAQVFPTFLWPGKSSPLNDKYIINELFYHVKSYPNSTLNLSFDIFQTIQDSNIFLPNSDNLEDFLYEDYLYIVTDQTQGILKFDPDKMIYKNLFNKEGSIKGLIKGSNYSICQLPQRKLFINGGNNSNQRLKSTYIYDIRNQELQKLFDIPKARHNISATYYNDRVYMFGGNLNQNYFTEKIFSGNTCDCADCFDLINRNWIGCEKMPQKASFVNVAVLKNQFVLVGEDNFAFIYFPLNDCYKKISNEIITGQKTQTFANGNKVFILGKYLYISTGVEEHWNKHDVSLGYTKNCCKPLIKGDYVFFFDLLWSIYRFNCRDYTLDEVGKADVRNLYFF</sequence>
<keyword evidence="4" id="KW-1185">Reference proteome</keyword>
<keyword evidence="1" id="KW-0880">Kelch repeat</keyword>
<dbReference type="PANTHER" id="PTHR24412">
    <property type="entry name" value="KELCH PROTEIN"/>
    <property type="match status" value="1"/>
</dbReference>
<dbReference type="InterPro" id="IPR006652">
    <property type="entry name" value="Kelch_1"/>
</dbReference>
<dbReference type="Proteomes" id="UP000187209">
    <property type="component" value="Unassembled WGS sequence"/>
</dbReference>
<reference evidence="3 4" key="1">
    <citation type="submission" date="2016-11" db="EMBL/GenBank/DDBJ databases">
        <title>The macronuclear genome of Stentor coeruleus: a giant cell with tiny introns.</title>
        <authorList>
            <person name="Slabodnick M."/>
            <person name="Ruby J.G."/>
            <person name="Reiff S.B."/>
            <person name="Swart E.C."/>
            <person name="Gosai S."/>
            <person name="Prabakaran S."/>
            <person name="Witkowska E."/>
            <person name="Larue G.E."/>
            <person name="Fisher S."/>
            <person name="Freeman R.M."/>
            <person name="Gunawardena J."/>
            <person name="Chu W."/>
            <person name="Stover N.A."/>
            <person name="Gregory B.D."/>
            <person name="Nowacki M."/>
            <person name="Derisi J."/>
            <person name="Roy S.W."/>
            <person name="Marshall W.F."/>
            <person name="Sood P."/>
        </authorList>
    </citation>
    <scope>NUCLEOTIDE SEQUENCE [LARGE SCALE GENOMIC DNA]</scope>
    <source>
        <strain evidence="3">WM001</strain>
    </source>
</reference>
<dbReference type="SUPFAM" id="SSF117281">
    <property type="entry name" value="Kelch motif"/>
    <property type="match status" value="1"/>
</dbReference>
<dbReference type="EMBL" id="MPUH01001278">
    <property type="protein sequence ID" value="OMJ68811.1"/>
    <property type="molecule type" value="Genomic_DNA"/>
</dbReference>
<comment type="caution">
    <text evidence="3">The sequence shown here is derived from an EMBL/GenBank/DDBJ whole genome shotgun (WGS) entry which is preliminary data.</text>
</comment>
<dbReference type="OrthoDB" id="327146at2759"/>
<dbReference type="Gene3D" id="2.120.10.80">
    <property type="entry name" value="Kelch-type beta propeller"/>
    <property type="match status" value="1"/>
</dbReference>
<evidence type="ECO:0000256" key="2">
    <source>
        <dbReference type="ARBA" id="ARBA00022737"/>
    </source>
</evidence>
<dbReference type="InterPro" id="IPR015915">
    <property type="entry name" value="Kelch-typ_b-propeller"/>
</dbReference>
<protein>
    <submittedName>
        <fullName evidence="3">Uncharacterized protein</fullName>
    </submittedName>
</protein>
<name>A0A1R2AWA6_9CILI</name>
<evidence type="ECO:0000313" key="4">
    <source>
        <dbReference type="Proteomes" id="UP000187209"/>
    </source>
</evidence>
<dbReference type="SMART" id="SM00612">
    <property type="entry name" value="Kelch"/>
    <property type="match status" value="2"/>
</dbReference>
<evidence type="ECO:0000313" key="3">
    <source>
        <dbReference type="EMBL" id="OMJ68811.1"/>
    </source>
</evidence>
<proteinExistence type="predicted"/>
<organism evidence="3 4">
    <name type="scientific">Stentor coeruleus</name>
    <dbReference type="NCBI Taxonomy" id="5963"/>
    <lineage>
        <taxon>Eukaryota</taxon>
        <taxon>Sar</taxon>
        <taxon>Alveolata</taxon>
        <taxon>Ciliophora</taxon>
        <taxon>Postciliodesmatophora</taxon>
        <taxon>Heterotrichea</taxon>
        <taxon>Heterotrichida</taxon>
        <taxon>Stentoridae</taxon>
        <taxon>Stentor</taxon>
    </lineage>
</organism>